<gene>
    <name evidence="2" type="ORF">PXEA_LOCUS10864</name>
</gene>
<reference evidence="2" key="1">
    <citation type="submission" date="2018-11" db="EMBL/GenBank/DDBJ databases">
        <authorList>
            <consortium name="Pathogen Informatics"/>
        </authorList>
    </citation>
    <scope>NUCLEOTIDE SEQUENCE</scope>
</reference>
<evidence type="ECO:0000313" key="2">
    <source>
        <dbReference type="EMBL" id="VEL17424.1"/>
    </source>
</evidence>
<organism evidence="2 3">
    <name type="scientific">Protopolystoma xenopodis</name>
    <dbReference type="NCBI Taxonomy" id="117903"/>
    <lineage>
        <taxon>Eukaryota</taxon>
        <taxon>Metazoa</taxon>
        <taxon>Spiralia</taxon>
        <taxon>Lophotrochozoa</taxon>
        <taxon>Platyhelminthes</taxon>
        <taxon>Monogenea</taxon>
        <taxon>Polyopisthocotylea</taxon>
        <taxon>Polystomatidea</taxon>
        <taxon>Polystomatidae</taxon>
        <taxon>Protopolystoma</taxon>
    </lineage>
</organism>
<dbReference type="Proteomes" id="UP000784294">
    <property type="component" value="Unassembled WGS sequence"/>
</dbReference>
<keyword evidence="3" id="KW-1185">Reference proteome</keyword>
<sequence length="311" mass="33568">MSFLNPGALGYAKNCQSFCCAHFPVAWERIYTNIVPTNQPAATVPDSSCSTSFIHTTYSLQIPSPPLSSADEKSNTLSSAILSSPSMTVFSGHRTDKAAITATPQDPTNSIEFKAFCPLSTRFSSEKFQENHTSLLEAGPAATTTRNLPVSPSADTARSDSVATTSQRNPAISMVSLSSPLRTSTALTSSIPSYLFITQQNVNQHQPSPSFKICADEGKQVPSTVSSLANRPSVLLAGSITESSSWKIGDILSHQSLPEYNEAHIPVGQYDMNFLDHNTPLLSYHTSYGYHEPSGVKVSLPYPQDSERDLN</sequence>
<name>A0A448WQ83_9PLAT</name>
<protein>
    <submittedName>
        <fullName evidence="2">Uncharacterized protein</fullName>
    </submittedName>
</protein>
<feature type="region of interest" description="Disordered" evidence="1">
    <location>
        <begin position="136"/>
        <end position="167"/>
    </location>
</feature>
<evidence type="ECO:0000313" key="3">
    <source>
        <dbReference type="Proteomes" id="UP000784294"/>
    </source>
</evidence>
<dbReference type="EMBL" id="CAAALY010032550">
    <property type="protein sequence ID" value="VEL17424.1"/>
    <property type="molecule type" value="Genomic_DNA"/>
</dbReference>
<feature type="compositionally biased region" description="Polar residues" evidence="1">
    <location>
        <begin position="142"/>
        <end position="167"/>
    </location>
</feature>
<comment type="caution">
    <text evidence="2">The sequence shown here is derived from an EMBL/GenBank/DDBJ whole genome shotgun (WGS) entry which is preliminary data.</text>
</comment>
<dbReference type="AlphaFoldDB" id="A0A448WQ83"/>
<evidence type="ECO:0000256" key="1">
    <source>
        <dbReference type="SAM" id="MobiDB-lite"/>
    </source>
</evidence>
<accession>A0A448WQ83</accession>
<proteinExistence type="predicted"/>